<dbReference type="PANTHER" id="PTHR11362:SF82">
    <property type="entry name" value="PHOSPHATIDYLETHANOLAMINE-BINDING PROTEIN 4"/>
    <property type="match status" value="1"/>
</dbReference>
<dbReference type="CDD" id="cd00866">
    <property type="entry name" value="PEBP_euk"/>
    <property type="match status" value="1"/>
</dbReference>
<dbReference type="AlphaFoldDB" id="A0A0W0FEX7"/>
<reference evidence="2 3" key="1">
    <citation type="submission" date="2015-12" db="EMBL/GenBank/DDBJ databases">
        <title>Draft genome sequence of Moniliophthora roreri, the causal agent of frosty pod rot of cacao.</title>
        <authorList>
            <person name="Aime M.C."/>
            <person name="Diaz-Valderrama J.R."/>
            <person name="Kijpornyongpan T."/>
            <person name="Phillips-Mora W."/>
        </authorList>
    </citation>
    <scope>NUCLEOTIDE SEQUENCE [LARGE SCALE GENOMIC DNA]</scope>
    <source>
        <strain evidence="2 3">MCA 2952</strain>
    </source>
</reference>
<dbReference type="EMBL" id="LATX01002023">
    <property type="protein sequence ID" value="KTB34889.1"/>
    <property type="molecule type" value="Genomic_DNA"/>
</dbReference>
<dbReference type="eggNOG" id="KOG3346">
    <property type="taxonomic scope" value="Eukaryota"/>
</dbReference>
<accession>A0A0W0FEX7</accession>
<evidence type="ECO:0000313" key="3">
    <source>
        <dbReference type="Proteomes" id="UP000054988"/>
    </source>
</evidence>
<sequence>MRLSYLSCLLPLVSLAYAQDTSVAEVKKAFDDANIPEDLSITFEPTALLEVSLPQTDGSSITLHAGIQLPRNSTAGPPSFSVEGLDCAGPFVVAAVDPDAPTPQDPTNAQIRHFLGGDFTNEAGVLTNSTPAITSFRQPTPPAGSPAHRYIFLLFRQSAEFAEQTLVNSSSPVNLFNISSFAAATGLGDPIAGTFMLVAPDPTA</sequence>
<feature type="chain" id="PRO_5006901710" description="PEBP-like protein" evidence="1">
    <location>
        <begin position="19"/>
        <end position="204"/>
    </location>
</feature>
<organism evidence="2 3">
    <name type="scientific">Moniliophthora roreri</name>
    <name type="common">Frosty pod rot fungus</name>
    <name type="synonym">Monilia roreri</name>
    <dbReference type="NCBI Taxonomy" id="221103"/>
    <lineage>
        <taxon>Eukaryota</taxon>
        <taxon>Fungi</taxon>
        <taxon>Dikarya</taxon>
        <taxon>Basidiomycota</taxon>
        <taxon>Agaricomycotina</taxon>
        <taxon>Agaricomycetes</taxon>
        <taxon>Agaricomycetidae</taxon>
        <taxon>Agaricales</taxon>
        <taxon>Marasmiineae</taxon>
        <taxon>Marasmiaceae</taxon>
        <taxon>Moniliophthora</taxon>
    </lineage>
</organism>
<name>A0A0W0FEX7_MONRR</name>
<dbReference type="Pfam" id="PF01161">
    <property type="entry name" value="PBP"/>
    <property type="match status" value="1"/>
</dbReference>
<gene>
    <name evidence="2" type="ORF">WG66_12522</name>
</gene>
<comment type="caution">
    <text evidence="2">The sequence shown here is derived from an EMBL/GenBank/DDBJ whole genome shotgun (WGS) entry which is preliminary data.</text>
</comment>
<feature type="signal peptide" evidence="1">
    <location>
        <begin position="1"/>
        <end position="18"/>
    </location>
</feature>
<dbReference type="InterPro" id="IPR036610">
    <property type="entry name" value="PEBP-like_sf"/>
</dbReference>
<protein>
    <recommendedName>
        <fullName evidence="4">PEBP-like protein</fullName>
    </recommendedName>
</protein>
<dbReference type="Proteomes" id="UP000054988">
    <property type="component" value="Unassembled WGS sequence"/>
</dbReference>
<evidence type="ECO:0000313" key="2">
    <source>
        <dbReference type="EMBL" id="KTB34889.1"/>
    </source>
</evidence>
<dbReference type="Gene3D" id="3.90.280.10">
    <property type="entry name" value="PEBP-like"/>
    <property type="match status" value="1"/>
</dbReference>
<evidence type="ECO:0000256" key="1">
    <source>
        <dbReference type="SAM" id="SignalP"/>
    </source>
</evidence>
<keyword evidence="1" id="KW-0732">Signal</keyword>
<dbReference type="PANTHER" id="PTHR11362">
    <property type="entry name" value="PHOSPHATIDYLETHANOLAMINE-BINDING PROTEIN"/>
    <property type="match status" value="1"/>
</dbReference>
<dbReference type="InterPro" id="IPR035810">
    <property type="entry name" value="PEBP_euk"/>
</dbReference>
<evidence type="ECO:0008006" key="4">
    <source>
        <dbReference type="Google" id="ProtNLM"/>
    </source>
</evidence>
<dbReference type="SUPFAM" id="SSF49777">
    <property type="entry name" value="PEBP-like"/>
    <property type="match status" value="1"/>
</dbReference>
<dbReference type="InterPro" id="IPR008914">
    <property type="entry name" value="PEBP"/>
</dbReference>
<proteinExistence type="predicted"/>